<organism evidence="1 2">
    <name type="scientific">Romanomermis culicivorax</name>
    <name type="common">Nematode worm</name>
    <dbReference type="NCBI Taxonomy" id="13658"/>
    <lineage>
        <taxon>Eukaryota</taxon>
        <taxon>Metazoa</taxon>
        <taxon>Ecdysozoa</taxon>
        <taxon>Nematoda</taxon>
        <taxon>Enoplea</taxon>
        <taxon>Dorylaimia</taxon>
        <taxon>Mermithida</taxon>
        <taxon>Mermithoidea</taxon>
        <taxon>Mermithidae</taxon>
        <taxon>Romanomermis</taxon>
    </lineage>
</organism>
<proteinExistence type="predicted"/>
<dbReference type="AlphaFoldDB" id="A0A915J0P7"/>
<name>A0A915J0P7_ROMCU</name>
<protein>
    <submittedName>
        <fullName evidence="2">Uncharacterized protein</fullName>
    </submittedName>
</protein>
<dbReference type="WBParaSite" id="nRc.2.0.1.t20036-RA">
    <property type="protein sequence ID" value="nRc.2.0.1.t20036-RA"/>
    <property type="gene ID" value="nRc.2.0.1.g20036"/>
</dbReference>
<evidence type="ECO:0000313" key="1">
    <source>
        <dbReference type="Proteomes" id="UP000887565"/>
    </source>
</evidence>
<keyword evidence="1" id="KW-1185">Reference proteome</keyword>
<sequence length="155" mass="15946">MTKPPHRWTSQRTPILGDRGVVAVRNGDVSMMLTLSLTVRNVSPKTLATVGSSFTAATGCCWAIPSSVWAPVVVVDGKAATTAEGCALRLACSTARLTGSTAGDDGSPSNRILSTGVAQIDATTLRSPVIFSVIDGFTLTGVVYFGGSRSKADNG</sequence>
<evidence type="ECO:0000313" key="2">
    <source>
        <dbReference type="WBParaSite" id="nRc.2.0.1.t20036-RA"/>
    </source>
</evidence>
<dbReference type="Proteomes" id="UP000887565">
    <property type="component" value="Unplaced"/>
</dbReference>
<reference evidence="2" key="1">
    <citation type="submission" date="2022-11" db="UniProtKB">
        <authorList>
            <consortium name="WormBaseParasite"/>
        </authorList>
    </citation>
    <scope>IDENTIFICATION</scope>
</reference>
<accession>A0A915J0P7</accession>